<feature type="domain" description="Sec23/Sec24 trunk" evidence="17">
    <location>
        <begin position="123"/>
        <end position="375"/>
    </location>
</feature>
<dbReference type="Pfam" id="PF08033">
    <property type="entry name" value="Sec23_BS"/>
    <property type="match status" value="1"/>
</dbReference>
<evidence type="ECO:0000256" key="5">
    <source>
        <dbReference type="ARBA" id="ARBA00022723"/>
    </source>
</evidence>
<evidence type="ECO:0000256" key="11">
    <source>
        <dbReference type="ARBA" id="ARBA00023136"/>
    </source>
</evidence>
<evidence type="ECO:0000259" key="18">
    <source>
        <dbReference type="Pfam" id="PF04815"/>
    </source>
</evidence>
<organism evidence="20">
    <name type="scientific">Hirondellea gigas</name>
    <dbReference type="NCBI Taxonomy" id="1518452"/>
    <lineage>
        <taxon>Eukaryota</taxon>
        <taxon>Metazoa</taxon>
        <taxon>Ecdysozoa</taxon>
        <taxon>Arthropoda</taxon>
        <taxon>Crustacea</taxon>
        <taxon>Multicrustacea</taxon>
        <taxon>Malacostraca</taxon>
        <taxon>Eumalacostraca</taxon>
        <taxon>Peracarida</taxon>
        <taxon>Amphipoda</taxon>
        <taxon>Amphilochidea</taxon>
        <taxon>Lysianassida</taxon>
        <taxon>Lysianassidira</taxon>
        <taxon>Lysianassoidea</taxon>
        <taxon>Lysianassidae</taxon>
        <taxon>Hirondellea</taxon>
    </lineage>
</organism>
<dbReference type="Gene3D" id="3.40.50.410">
    <property type="entry name" value="von Willebrand factor, type A domain"/>
    <property type="match status" value="1"/>
</dbReference>
<evidence type="ECO:0000259" key="15">
    <source>
        <dbReference type="Pfam" id="PF00626"/>
    </source>
</evidence>
<keyword evidence="4 14" id="KW-0813">Transport</keyword>
<dbReference type="InterPro" id="IPR006900">
    <property type="entry name" value="Sec23/24_helical_dom"/>
</dbReference>
<dbReference type="Gene3D" id="1.20.120.730">
    <property type="entry name" value="Sec23/Sec24 helical domain"/>
    <property type="match status" value="1"/>
</dbReference>
<dbReference type="Pfam" id="PF00626">
    <property type="entry name" value="Gelsolin"/>
    <property type="match status" value="1"/>
</dbReference>
<dbReference type="InterPro" id="IPR029006">
    <property type="entry name" value="ADF-H/Gelsolin-like_dom_sf"/>
</dbReference>
<name>A0A6A7G3K8_9CRUS</name>
<keyword evidence="9 14" id="KW-0653">Protein transport</keyword>
<evidence type="ECO:0000256" key="8">
    <source>
        <dbReference type="ARBA" id="ARBA00022892"/>
    </source>
</evidence>
<feature type="domain" description="Sec23/Sec24 beta-sandwich" evidence="19">
    <location>
        <begin position="387"/>
        <end position="488"/>
    </location>
</feature>
<evidence type="ECO:0000259" key="17">
    <source>
        <dbReference type="Pfam" id="PF04811"/>
    </source>
</evidence>
<dbReference type="InterPro" id="IPR036465">
    <property type="entry name" value="vWFA_dom_sf"/>
</dbReference>
<keyword evidence="6 14" id="KW-0256">Endoplasmic reticulum</keyword>
<comment type="subcellular location">
    <subcellularLocation>
        <location evidence="14">Cytoplasmic vesicle</location>
        <location evidence="14">COPII-coated vesicle membrane</location>
        <topology evidence="14">Peripheral membrane protein</topology>
        <orientation evidence="14">Cytoplasmic side</orientation>
    </subcellularLocation>
    <subcellularLocation>
        <location evidence="14">Endoplasmic reticulum membrane</location>
        <topology evidence="14">Peripheral membrane protein</topology>
        <orientation evidence="14">Cytoplasmic side</orientation>
    </subcellularLocation>
    <subcellularLocation>
        <location evidence="1">Golgi apparatus membrane</location>
        <topology evidence="1">Peripheral membrane protein</topology>
        <orientation evidence="1">Cytoplasmic side</orientation>
    </subcellularLocation>
</comment>
<feature type="domain" description="Gelsolin-like" evidence="15">
    <location>
        <begin position="619"/>
        <end position="703"/>
    </location>
</feature>
<evidence type="ECO:0000256" key="6">
    <source>
        <dbReference type="ARBA" id="ARBA00022824"/>
    </source>
</evidence>
<proteinExistence type="evidence at transcript level"/>
<evidence type="ECO:0000256" key="12">
    <source>
        <dbReference type="ARBA" id="ARBA00023329"/>
    </source>
</evidence>
<feature type="domain" description="Zinc finger Sec23/Sec24-type" evidence="16">
    <location>
        <begin position="54"/>
        <end position="93"/>
    </location>
</feature>
<dbReference type="Pfam" id="PF04811">
    <property type="entry name" value="Sec23_trunk"/>
    <property type="match status" value="1"/>
</dbReference>
<dbReference type="GO" id="GO:0006886">
    <property type="term" value="P:intracellular protein transport"/>
    <property type="evidence" value="ECO:0007669"/>
    <property type="project" value="InterPro"/>
</dbReference>
<dbReference type="GO" id="GO:0005789">
    <property type="term" value="C:endoplasmic reticulum membrane"/>
    <property type="evidence" value="ECO:0007669"/>
    <property type="project" value="UniProtKB-SubCell"/>
</dbReference>
<dbReference type="InterPro" id="IPR037364">
    <property type="entry name" value="Sec23"/>
</dbReference>
<keyword evidence="14" id="KW-0963">Cytoplasm</keyword>
<dbReference type="FunFam" id="3.40.20.10:FF:000041">
    <property type="entry name" value="Protein transport protein SEC23"/>
    <property type="match status" value="1"/>
</dbReference>
<dbReference type="SUPFAM" id="SSF81995">
    <property type="entry name" value="beta-sandwich domain of Sec23/24"/>
    <property type="match status" value="1"/>
</dbReference>
<evidence type="ECO:0000256" key="4">
    <source>
        <dbReference type="ARBA" id="ARBA00022448"/>
    </source>
</evidence>
<evidence type="ECO:0000256" key="2">
    <source>
        <dbReference type="ARBA" id="ARBA00009210"/>
    </source>
</evidence>
<dbReference type="SUPFAM" id="SSF53300">
    <property type="entry name" value="vWA-like"/>
    <property type="match status" value="1"/>
</dbReference>
<dbReference type="Pfam" id="PF04810">
    <property type="entry name" value="zf-Sec23_Sec24"/>
    <property type="match status" value="1"/>
</dbReference>
<dbReference type="Gene3D" id="2.60.40.1670">
    <property type="entry name" value="beta-sandwich domain of Sec23/24"/>
    <property type="match status" value="1"/>
</dbReference>
<dbReference type="GO" id="GO:0070971">
    <property type="term" value="C:endoplasmic reticulum exit site"/>
    <property type="evidence" value="ECO:0007669"/>
    <property type="project" value="TreeGrafter"/>
</dbReference>
<keyword evidence="7 14" id="KW-0862">Zinc</keyword>
<keyword evidence="10" id="KW-0333">Golgi apparatus</keyword>
<dbReference type="InterPro" id="IPR036174">
    <property type="entry name" value="Znf_Sec23_Sec24_sf"/>
</dbReference>
<evidence type="ECO:0000256" key="7">
    <source>
        <dbReference type="ARBA" id="ARBA00022833"/>
    </source>
</evidence>
<keyword evidence="12 14" id="KW-0968">Cytoplasmic vesicle</keyword>
<dbReference type="SUPFAM" id="SSF82919">
    <property type="entry name" value="Zn-finger domain of Sec23/24"/>
    <property type="match status" value="1"/>
</dbReference>
<evidence type="ECO:0000256" key="3">
    <source>
        <dbReference type="ARBA" id="ARBA00021212"/>
    </source>
</evidence>
<dbReference type="GO" id="GO:0090110">
    <property type="term" value="P:COPII-coated vesicle cargo loading"/>
    <property type="evidence" value="ECO:0007669"/>
    <property type="project" value="TreeGrafter"/>
</dbReference>
<dbReference type="GO" id="GO:0008270">
    <property type="term" value="F:zinc ion binding"/>
    <property type="evidence" value="ECO:0007669"/>
    <property type="project" value="InterPro"/>
</dbReference>
<evidence type="ECO:0000256" key="10">
    <source>
        <dbReference type="ARBA" id="ARBA00023034"/>
    </source>
</evidence>
<dbReference type="InterPro" id="IPR036175">
    <property type="entry name" value="Sec23/24_helical_dom_sf"/>
</dbReference>
<feature type="domain" description="Sec23/Sec24 helical" evidence="18">
    <location>
        <begin position="504"/>
        <end position="602"/>
    </location>
</feature>
<comment type="similarity">
    <text evidence="2 14">Belongs to the SEC23/SEC24 family. SEC23 subfamily.</text>
</comment>
<keyword evidence="5 14" id="KW-0479">Metal-binding</keyword>
<sequence length="751" mass="84329">MQFAEQEEADGVRMAWNVWPSTRIEASRGVIPVSALYTPRKNINGLQIVDYSPIICVGKTCGAALNPFCQIDYMNKIWVCPFCLVRNHFPHHYADISPDNLPAELISDFTTMEYVLPGDLGGPPVFVFVIDTCMIAEELQHIKDMVLKALNFLPPDSYVGLITFGKNTHVHELGFQECVKSFVFRGDPPKKKALTVQRVAELLGMTSDQSNRFLMAVSECEFIFSSILEDLTEDPWIVEPQHRPSRCTGVAVSVAIGLLESMYQGQSGRILLFAGGPPSTGPGQVIGTDLSEKIRSHRDVLKNNAPHYYNACQFYLDLSKRCAANGHIIDILACSLDQVGLAEMRVLVENTGGVLVLGTQSFSSPECTESLKKIFRQASNGDLEMSFGGVLQAITSRQFRVSGAIGPCLSLNHKGVSVSESEIGISGTSQWKLGGLTPQTTFAFYFDIVNTQRKDVVDDQAYLQFVTKFRQSNGTTNIRVTTLAIPFVDTTSQSGFRQLQSNFDQEASCVLMGRWVVFKTKDEFALDILRWLDRMLIRLVSKFASYTKDNPDSFQLSAEFSYFPPFMFYLRRSQFLQIFNSSPDETAFFRLTLLGETVANSLTMIQPTLLSYSWDFDGGQPVFLDTSSRDPAKILLLDTFFHIVVWRGEQIAEWQKQGIQDQPEYSHFAELLTRPNDEAKQLMEFRMPHPVVVYCDQGSSQARRMLAKLNPSESHAKYESIDDNAPPPVFTEDVSLEVFMQHLRRLAVQSQ</sequence>
<protein>
    <recommendedName>
        <fullName evidence="3 14">Protein transport protein SEC23</fullName>
    </recommendedName>
</protein>
<dbReference type="InterPro" id="IPR012990">
    <property type="entry name" value="Beta-sandwich_Sec23_24"/>
</dbReference>
<dbReference type="Gene3D" id="3.40.20.10">
    <property type="entry name" value="Severin"/>
    <property type="match status" value="1"/>
</dbReference>
<dbReference type="GO" id="GO:0005096">
    <property type="term" value="F:GTPase activator activity"/>
    <property type="evidence" value="ECO:0007669"/>
    <property type="project" value="TreeGrafter"/>
</dbReference>
<dbReference type="AlphaFoldDB" id="A0A6A7G3K8"/>
<accession>A0A6A7G3K8</accession>
<dbReference type="SUPFAM" id="SSF81811">
    <property type="entry name" value="Helical domain of Sec23/24"/>
    <property type="match status" value="1"/>
</dbReference>
<evidence type="ECO:0000259" key="16">
    <source>
        <dbReference type="Pfam" id="PF04810"/>
    </source>
</evidence>
<dbReference type="FunFam" id="2.30.30.380:FF:000001">
    <property type="entry name" value="Protein transport protein SEC23"/>
    <property type="match status" value="1"/>
</dbReference>
<reference evidence="20" key="1">
    <citation type="submission" date="2017-11" db="EMBL/GenBank/DDBJ databases">
        <title>The sensing device of the deep-sea amphipod.</title>
        <authorList>
            <person name="Kobayashi H."/>
            <person name="Nagahama T."/>
            <person name="Arai W."/>
            <person name="Sasagawa Y."/>
            <person name="Umeda M."/>
            <person name="Hayashi T."/>
            <person name="Nikaido I."/>
            <person name="Watanabe H."/>
            <person name="Oguri K."/>
            <person name="Kitazato H."/>
            <person name="Fujioka K."/>
            <person name="Kido Y."/>
            <person name="Takami H."/>
        </authorList>
    </citation>
    <scope>NUCLEOTIDE SEQUENCE</scope>
    <source>
        <tissue evidence="20">Whole body</tissue>
    </source>
</reference>
<keyword evidence="8 14" id="KW-0931">ER-Golgi transport</keyword>
<dbReference type="EMBL" id="IACT01006286">
    <property type="protein sequence ID" value="LAC25420.1"/>
    <property type="molecule type" value="mRNA"/>
</dbReference>
<comment type="function">
    <text evidence="13 14">Component of the coat protein complex II (COPII) which promotes the formation of transport vesicles from the endoplasmic reticulum (ER). The coat has two main functions, the physical deformation of the endoplasmic reticulum membrane into vesicles and the selection of cargo molecules.</text>
</comment>
<dbReference type="Pfam" id="PF04815">
    <property type="entry name" value="Sec23_helical"/>
    <property type="match status" value="1"/>
</dbReference>
<dbReference type="GO" id="GO:0000139">
    <property type="term" value="C:Golgi membrane"/>
    <property type="evidence" value="ECO:0007669"/>
    <property type="project" value="UniProtKB-SubCell"/>
</dbReference>
<dbReference type="Gene3D" id="2.30.30.380">
    <property type="entry name" value="Zn-finger domain of Sec23/24"/>
    <property type="match status" value="1"/>
</dbReference>
<dbReference type="InterPro" id="IPR006895">
    <property type="entry name" value="Znf_Sec23_Sec24"/>
</dbReference>
<dbReference type="GO" id="GO:0030127">
    <property type="term" value="C:COPII vesicle coat"/>
    <property type="evidence" value="ECO:0007669"/>
    <property type="project" value="InterPro"/>
</dbReference>
<dbReference type="InterPro" id="IPR007123">
    <property type="entry name" value="Gelsolin-like_dom"/>
</dbReference>
<evidence type="ECO:0000256" key="1">
    <source>
        <dbReference type="ARBA" id="ARBA00004255"/>
    </source>
</evidence>
<dbReference type="FunFam" id="3.40.50.410:FF:000008">
    <property type="entry name" value="Protein transport protein SEC23"/>
    <property type="match status" value="1"/>
</dbReference>
<dbReference type="SUPFAM" id="SSF82754">
    <property type="entry name" value="C-terminal, gelsolin-like domain of Sec23/24"/>
    <property type="match status" value="1"/>
</dbReference>
<dbReference type="PANTHER" id="PTHR11141:SF0">
    <property type="entry name" value="PROTEIN TRANSPORT PROTEIN SEC23"/>
    <property type="match status" value="1"/>
</dbReference>
<evidence type="ECO:0000313" key="20">
    <source>
        <dbReference type="EMBL" id="LAC25420.1"/>
    </source>
</evidence>
<evidence type="ECO:0000256" key="9">
    <source>
        <dbReference type="ARBA" id="ARBA00022927"/>
    </source>
</evidence>
<dbReference type="InterPro" id="IPR036180">
    <property type="entry name" value="Gelsolin-like_dom_sf"/>
</dbReference>
<dbReference type="PANTHER" id="PTHR11141">
    <property type="entry name" value="PROTEIN TRANSPORT PROTEIN SEC23"/>
    <property type="match status" value="1"/>
</dbReference>
<dbReference type="InterPro" id="IPR006896">
    <property type="entry name" value="Sec23/24_trunk_dom"/>
</dbReference>
<evidence type="ECO:0000259" key="19">
    <source>
        <dbReference type="Pfam" id="PF08033"/>
    </source>
</evidence>
<evidence type="ECO:0000256" key="14">
    <source>
        <dbReference type="RuleBase" id="RU365030"/>
    </source>
</evidence>
<keyword evidence="11 14" id="KW-0472">Membrane</keyword>
<evidence type="ECO:0000256" key="13">
    <source>
        <dbReference type="ARBA" id="ARBA00025471"/>
    </source>
</evidence>